<gene>
    <name evidence="2" type="ORF">GCM10011492_37600</name>
</gene>
<feature type="domain" description="Transcription regulator TrmB N-terminal" evidence="1">
    <location>
        <begin position="24"/>
        <end position="90"/>
    </location>
</feature>
<keyword evidence="3" id="KW-1185">Reference proteome</keyword>
<evidence type="ECO:0000259" key="1">
    <source>
        <dbReference type="Pfam" id="PF01978"/>
    </source>
</evidence>
<comment type="caution">
    <text evidence="2">The sequence shown here is derived from an EMBL/GenBank/DDBJ whole genome shotgun (WGS) entry which is preliminary data.</text>
</comment>
<dbReference type="Proteomes" id="UP000636793">
    <property type="component" value="Unassembled WGS sequence"/>
</dbReference>
<dbReference type="EMBL" id="BMHI01000006">
    <property type="protein sequence ID" value="GGB43139.1"/>
    <property type="molecule type" value="Genomic_DNA"/>
</dbReference>
<dbReference type="PANTHER" id="PTHR34293">
    <property type="entry name" value="HTH-TYPE TRANSCRIPTIONAL REGULATOR TRMBL2"/>
    <property type="match status" value="1"/>
</dbReference>
<dbReference type="Gene3D" id="1.10.10.10">
    <property type="entry name" value="Winged helix-like DNA-binding domain superfamily/Winged helix DNA-binding domain"/>
    <property type="match status" value="1"/>
</dbReference>
<protein>
    <submittedName>
        <fullName evidence="2">TrmB family transcriptional regulator</fullName>
    </submittedName>
</protein>
<name>A0A916TGK0_9MICO</name>
<dbReference type="AlphaFoldDB" id="A0A916TGK0"/>
<evidence type="ECO:0000313" key="2">
    <source>
        <dbReference type="EMBL" id="GGB43139.1"/>
    </source>
</evidence>
<evidence type="ECO:0000313" key="3">
    <source>
        <dbReference type="Proteomes" id="UP000636793"/>
    </source>
</evidence>
<dbReference type="Pfam" id="PF01978">
    <property type="entry name" value="TrmB"/>
    <property type="match status" value="1"/>
</dbReference>
<dbReference type="InterPro" id="IPR036388">
    <property type="entry name" value="WH-like_DNA-bd_sf"/>
</dbReference>
<dbReference type="InterPro" id="IPR036390">
    <property type="entry name" value="WH_DNA-bd_sf"/>
</dbReference>
<dbReference type="InterPro" id="IPR002831">
    <property type="entry name" value="Tscrpt_reg_TrmB_N"/>
</dbReference>
<dbReference type="InterPro" id="IPR051797">
    <property type="entry name" value="TrmB-like"/>
</dbReference>
<dbReference type="PANTHER" id="PTHR34293:SF1">
    <property type="entry name" value="HTH-TYPE TRANSCRIPTIONAL REGULATOR TRMBL2"/>
    <property type="match status" value="1"/>
</dbReference>
<dbReference type="SUPFAM" id="SSF46785">
    <property type="entry name" value="Winged helix' DNA-binding domain"/>
    <property type="match status" value="1"/>
</dbReference>
<proteinExistence type="predicted"/>
<accession>A0A916TGK0</accession>
<organism evidence="2 3">
    <name type="scientific">Flexivirga endophytica</name>
    <dbReference type="NCBI Taxonomy" id="1849103"/>
    <lineage>
        <taxon>Bacteria</taxon>
        <taxon>Bacillati</taxon>
        <taxon>Actinomycetota</taxon>
        <taxon>Actinomycetes</taxon>
        <taxon>Micrococcales</taxon>
        <taxon>Dermacoccaceae</taxon>
        <taxon>Flexivirga</taxon>
    </lineage>
</organism>
<reference evidence="2" key="2">
    <citation type="submission" date="2020-09" db="EMBL/GenBank/DDBJ databases">
        <authorList>
            <person name="Sun Q."/>
            <person name="Zhou Y."/>
        </authorList>
    </citation>
    <scope>NUCLEOTIDE SEQUENCE</scope>
    <source>
        <strain evidence="2">CGMCC 1.15085</strain>
    </source>
</reference>
<reference evidence="2" key="1">
    <citation type="journal article" date="2014" name="Int. J. Syst. Evol. Microbiol.">
        <title>Complete genome sequence of Corynebacterium casei LMG S-19264T (=DSM 44701T), isolated from a smear-ripened cheese.</title>
        <authorList>
            <consortium name="US DOE Joint Genome Institute (JGI-PGF)"/>
            <person name="Walter F."/>
            <person name="Albersmeier A."/>
            <person name="Kalinowski J."/>
            <person name="Ruckert C."/>
        </authorList>
    </citation>
    <scope>NUCLEOTIDE SEQUENCE</scope>
    <source>
        <strain evidence="2">CGMCC 1.15085</strain>
    </source>
</reference>
<sequence>MVKAAGSRMMVAMSSDLAEILRVLRDLGLTSYEAKAYAVLVQRNTATAVELARGARIPRQRIYDVVDGLVQRGLARPVSGQVVSFAATDPRVAISGLVAEHRQRFSALALNAADASEELAGLWHSGQQEQTPLAFVEFLRDPASLGARFLELQSRATTSMLLFTRKPYVVEDNQPGLDATRRITESGGDVRCCYEKEVLDSDESVQDLKQFAEAGEQGRIVDKVPMKLCLVNGTHALFSLTDPVAGGLTATNVLVEHPDLATSLTYAFETLWSTGRPVLDVAREAGYQV</sequence>